<feature type="compositionally biased region" description="Basic and acidic residues" evidence="3">
    <location>
        <begin position="592"/>
        <end position="602"/>
    </location>
</feature>
<feature type="region of interest" description="Disordered" evidence="3">
    <location>
        <begin position="737"/>
        <end position="820"/>
    </location>
</feature>
<dbReference type="VEuPathDB" id="CryptoDB:Cvel_3038"/>
<dbReference type="InterPro" id="IPR016024">
    <property type="entry name" value="ARM-type_fold"/>
</dbReference>
<feature type="domain" description="Mon2 C-terminal" evidence="5">
    <location>
        <begin position="1494"/>
        <end position="1627"/>
    </location>
</feature>
<dbReference type="InterPro" id="IPR032691">
    <property type="entry name" value="Mon2/Sec7/BIG1-like_HUS"/>
</dbReference>
<feature type="compositionally biased region" description="Gly residues" evidence="3">
    <location>
        <begin position="580"/>
        <end position="590"/>
    </location>
</feature>
<keyword evidence="2" id="KW-0653">Protein transport</keyword>
<feature type="region of interest" description="Disordered" evidence="3">
    <location>
        <begin position="2252"/>
        <end position="2408"/>
    </location>
</feature>
<feature type="compositionally biased region" description="Gly residues" evidence="3">
    <location>
        <begin position="282"/>
        <end position="304"/>
    </location>
</feature>
<dbReference type="SUPFAM" id="SSF48371">
    <property type="entry name" value="ARM repeat"/>
    <property type="match status" value="1"/>
</dbReference>
<feature type="compositionally biased region" description="Basic and acidic residues" evidence="3">
    <location>
        <begin position="2383"/>
        <end position="2400"/>
    </location>
</feature>
<feature type="compositionally biased region" description="Low complexity" evidence="3">
    <location>
        <begin position="743"/>
        <end position="762"/>
    </location>
</feature>
<feature type="domain" description="Mon2 C-terminal" evidence="5">
    <location>
        <begin position="2663"/>
        <end position="2701"/>
    </location>
</feature>
<feature type="compositionally biased region" description="Basic and acidic residues" evidence="3">
    <location>
        <begin position="2046"/>
        <end position="2062"/>
    </location>
</feature>
<feature type="compositionally biased region" description="Polar residues" evidence="3">
    <location>
        <begin position="2628"/>
        <end position="2640"/>
    </location>
</feature>
<protein>
    <recommendedName>
        <fullName evidence="8">Protein MON2 homolog</fullName>
    </recommendedName>
</protein>
<feature type="domain" description="Mon2/Sec7/BIG1-like dimerisation and cyclophilin-binding" evidence="6">
    <location>
        <begin position="9"/>
        <end position="188"/>
    </location>
</feature>
<dbReference type="Pfam" id="PF12783">
    <property type="entry name" value="Sec7-like_HUS"/>
    <property type="match status" value="1"/>
</dbReference>
<feature type="compositionally biased region" description="Gly residues" evidence="3">
    <location>
        <begin position="1334"/>
        <end position="1344"/>
    </location>
</feature>
<evidence type="ECO:0000256" key="2">
    <source>
        <dbReference type="ARBA" id="ARBA00022927"/>
    </source>
</evidence>
<organism evidence="7">
    <name type="scientific">Chromera velia CCMP2878</name>
    <dbReference type="NCBI Taxonomy" id="1169474"/>
    <lineage>
        <taxon>Eukaryota</taxon>
        <taxon>Sar</taxon>
        <taxon>Alveolata</taxon>
        <taxon>Colpodellida</taxon>
        <taxon>Chromeraceae</taxon>
        <taxon>Chromera</taxon>
    </lineage>
</organism>
<evidence type="ECO:0008006" key="8">
    <source>
        <dbReference type="Google" id="ProtNLM"/>
    </source>
</evidence>
<feature type="region of interest" description="Disordered" evidence="3">
    <location>
        <begin position="1893"/>
        <end position="1916"/>
    </location>
</feature>
<feature type="compositionally biased region" description="Gly residues" evidence="3">
    <location>
        <begin position="2356"/>
        <end position="2367"/>
    </location>
</feature>
<reference evidence="7" key="1">
    <citation type="submission" date="2014-11" db="EMBL/GenBank/DDBJ databases">
        <authorList>
            <person name="Otto D Thomas"/>
            <person name="Naeem Raeece"/>
        </authorList>
    </citation>
    <scope>NUCLEOTIDE SEQUENCE</scope>
</reference>
<dbReference type="PANTHER" id="PTHR40903:SF1">
    <property type="entry name" value="HYPHALLY REGULATED CELL WALL PROTEIN 3"/>
    <property type="match status" value="1"/>
</dbReference>
<proteinExistence type="predicted"/>
<feature type="region of interest" description="Disordered" evidence="3">
    <location>
        <begin position="2017"/>
        <end position="2076"/>
    </location>
</feature>
<feature type="compositionally biased region" description="Basic and acidic residues" evidence="3">
    <location>
        <begin position="2024"/>
        <end position="2033"/>
    </location>
</feature>
<feature type="region of interest" description="Disordered" evidence="3">
    <location>
        <begin position="1573"/>
        <end position="1607"/>
    </location>
</feature>
<feature type="compositionally biased region" description="Gly residues" evidence="3">
    <location>
        <begin position="1109"/>
        <end position="1128"/>
    </location>
</feature>
<evidence type="ECO:0000256" key="1">
    <source>
        <dbReference type="ARBA" id="ARBA00022448"/>
    </source>
</evidence>
<feature type="region of interest" description="Disordered" evidence="3">
    <location>
        <begin position="550"/>
        <end position="602"/>
    </location>
</feature>
<feature type="compositionally biased region" description="Low complexity" evidence="3">
    <location>
        <begin position="308"/>
        <end position="324"/>
    </location>
</feature>
<name>A0A0G4FBH3_9ALVE</name>
<sequence>MQQRTLVLLTQDLESDLRNVCLECRKRHPSVKEMGEKCMMTLTNFRDKLSKTTEGTRTPPFPIEDVIKCVLMACETQQPKAVILSLNIIQKLINWRLVGSGLVAIVVNLMKETAIGLADKDEQVQLKVLQTALLLLTPGADEVVCSDQVLEQVLQLFGILHDAPSPAVHNTAIAGLRQLAGHIMDSVATAFEREKESLLQTLGSPRLEEVSPMVYRDETGVQILDPLGEGEGGEEGSFRLQALLHGQSLSAPLPPAFQTALRFLLDLCACASLGLGFTGEGEGDAGGRVGLGEGGRRGSGSGEGDNGEIGSSSSSASASAGSFARTVSASPRLDSAGSREKDKERESGGGVGGLSLGLGLPIGLSLRSSASVRAEKELKEKERDRERERERDRETAGRFLLFGKVRLPAAVCIEMLHASLSARPEFFLQVPSFFVLLKQHVPVLVVRGTRAPLDFPCLIRLLRLVKTLLSPDLFLPHLVPELCVILPLLLRLTDAERPVWMRAAVLELFRSVCGDSALLVGVFRRFDLSPSEALGGGRAAADRERARAVEDPFGPLAPPPVSLSAGHAGASSGLPSGNSRGSGSGITGGGGRHRERERERERAHRVFEEVIEHVGKVIHQTTFTMDRESNPFSLALTPSTAAALDAATGHQRMVRTGSSGKGGSSGAGLSKTSGGTSGASGDSRVARLLETFHESGSPPELSANAPVLLAVEALFALIGSLHSVLTEATLERERLAEAEAEKGAPTSGSGDASSSSSASAAGEGRRQVPPESSSGGPPSPSPPPSTVGESAASTCAATVAGKKESTPVLPGGEGKKGVVGSEGEPLATFAEEPLSEGQLIVRQMVSAAWPSVLSALSLLLSASADELSVVQVLKAYETLLFVAGSLSIDQTREAALLAITRLAMPQSPDSVFERLDSALNPGSEYPHALTTGGVGSAGGGGEGALGSVEAWKTKDRKLDSKSLRCLKALLSICSTLGGVLGVRGWLVVLPALEELERILSGSTKAKLAGLPRGGSGSGGVVQRVAGAVSSATSASTGAPPSSLAISSSLAQHPVLTAKLTVLAAALEAVFKTSRRMAPTGLRDLVTALGTRALTALEGDDSRAAVAAQGSGGAGGSGPSISDGGGAGPSGSSLDSGGGTRLRNFGLQRLVDVAVLNVDRIDILWQCVLAHLICVCNSRAASREVREEGVVALVQVLRASVPFYADRPSIQTAMLSPLTDLVASPVADVRTKVLDGLHDLLQSSGQALSRKGWVLVLVVLGRSAAAEFGAPFEALVNLLKELEKGGEVSSQGGVGGQSLRLSDIAGSFEFELEGQDREGEGGQHRGDGRERGSILQGGAGAGGRSRGQTQQQQQQGGRGGDKSRAALFRVVELLVQEFPERLPRQGCLKVLVTTAAAFGRSPSLGINTSFRAVGYLWNIADALGRGKGGTGGQAEGEEESGAGTPAGIASKGGASHLTVGGVSFSVDCFGTCREIVTPTLDAKKEKESEEEDTLASLWLAIFLHLRVLTLDPRAEVRNCAARSLVTAVLSHGRRWSRALWRRIVRDILVSTLEEVAAERLRAFANAAAGTDSLQGSGVEQSSASQHSGSSSSSGSGGDGMIVHHSRDSGAKQWDETLVIAVDGLARVVCRFSAAGKPSEASEGVSANSGVTAEDLAPCAYALLRVCAGCLLGSGGGVGRQALEVACASLRVLGDLIKCEVATRPLPRPSDQAPLVLHPAVSVERGGAEGGKGKGTVKARHFTLRGCGWSIFWGLSKKVASVSAASGSSTSDKDAGQRGVQGGANLLAASADLPIHEKFVETLVATLQTVLATPAGGQRLQPSEAPLSPPLPSSDVSGHSKLNDSARRDDGGVPGNDPLHVLIAAHLLIAVSTAPQFVLLTGVPILCNIVHQHTPATAHTPAPGERGRQTETETDMDSHEGRARVAQAAGEAAGDPLVTRLYDELSGALRDVNLCTRLLTISAGDGGEKEPLCWDESPHSASSTAFVGISGDGDERASIEAEVRFAVDRLPALWSQEGRRKGVLVSRDRDGDKQGTHVSPSPLQYAKEPMKPKSLVDRNPEWRKRPASGSGAFPPPLPGPLRAAAGVPLADAMKKVSSFSQPGQSQMREGGTAGVAKGEAAIGEGGGRTVSASEVLGAGGGGLGPEGAASAGGEKLNPLFVLSCRLPFPLPAVFECLDGLPDCLPEHPQVLASLLKMLCSVFLEPAAATADTLRLACSGRVVGSLLKCTRRVIQQYLWADTGSPLRLSIPDAIASSSGRRDRGGQGVDGLETETGALSNPVSPSPVSAAAVSAPGDLVGGGSGRHKERRTQQQERERQYGGFGGLPSVSYGTTLPQGPLPTSPYAAQPPSQVARQETGGVGVSSEGGVGAVRSPTSPYTDGAVETGRDADAQTSASHREPLETHTASNPSAVVVAPSPADAVAAPQRPGMVDVLIACVPFMLHVLIRLSRTKRAPALALVGLWKVAAEAACVLIRDTVSAFDSPQFGGVRRLFSKETEIRFWWGVAIGCVELAEDDCLSAKRSAVSAGRQDVVSAVREGEALELMLRDLAVGKLVGMPDCPPFVFPHLVRVLDQFTRPAVSADRPELARDALGRMFELCTLAQKRGERGAPSRSSERDRGDRPGSGQGREASSQGAHTQQQPAGGGAVPLWPESARLCMLSCVTPVLMRRVQQILSGFIRDDTQSGQCPLPRHRLDEVAFVFSELRRLDLPPEVYSSLASSSIEGGGGGSGGEREAGAKRAPVTLPVGGPGGDVGSLSGSERAELARTLAGRKCHLMVLLPQLSECIGSKDPHVRRELQRLFSELSKSLGLC</sequence>
<dbReference type="EMBL" id="CDMZ01000243">
    <property type="protein sequence ID" value="CEM09981.1"/>
    <property type="molecule type" value="Genomic_DNA"/>
</dbReference>
<feature type="region of interest" description="Disordered" evidence="3">
    <location>
        <begin position="1426"/>
        <end position="1446"/>
    </location>
</feature>
<dbReference type="InterPro" id="IPR032629">
    <property type="entry name" value="DCB_dom"/>
</dbReference>
<feature type="compositionally biased region" description="Basic and acidic residues" evidence="3">
    <location>
        <begin position="2602"/>
        <end position="2620"/>
    </location>
</feature>
<feature type="compositionally biased region" description="Low complexity" evidence="3">
    <location>
        <begin position="562"/>
        <end position="579"/>
    </location>
</feature>
<feature type="region of interest" description="Disordered" evidence="3">
    <location>
        <begin position="648"/>
        <end position="682"/>
    </location>
</feature>
<dbReference type="InterPro" id="IPR032817">
    <property type="entry name" value="Mon2_C"/>
</dbReference>
<evidence type="ECO:0000256" key="3">
    <source>
        <dbReference type="SAM" id="MobiDB-lite"/>
    </source>
</evidence>
<evidence type="ECO:0000313" key="7">
    <source>
        <dbReference type="EMBL" id="CEM09981.1"/>
    </source>
</evidence>
<feature type="compositionally biased region" description="Basic and acidic residues" evidence="3">
    <location>
        <begin position="337"/>
        <end position="347"/>
    </location>
</feature>
<evidence type="ECO:0000259" key="5">
    <source>
        <dbReference type="Pfam" id="PF16206"/>
    </source>
</evidence>
<feature type="region of interest" description="Disordered" evidence="3">
    <location>
        <begin position="1815"/>
        <end position="1851"/>
    </location>
</feature>
<feature type="compositionally biased region" description="Polar residues" evidence="3">
    <location>
        <begin position="787"/>
        <end position="796"/>
    </location>
</feature>
<feature type="compositionally biased region" description="Low complexity" evidence="3">
    <location>
        <begin position="1580"/>
        <end position="1592"/>
    </location>
</feature>
<feature type="region of interest" description="Disordered" evidence="3">
    <location>
        <begin position="282"/>
        <end position="352"/>
    </location>
</feature>
<feature type="region of interest" description="Disordered" evidence="3">
    <location>
        <begin position="1311"/>
        <end position="1360"/>
    </location>
</feature>
<dbReference type="Pfam" id="PF16213">
    <property type="entry name" value="DCB"/>
    <property type="match status" value="1"/>
</dbReference>
<accession>A0A0G4FBH3</accession>
<feature type="compositionally biased region" description="Low complexity" evidence="3">
    <location>
        <begin position="1345"/>
        <end position="1354"/>
    </location>
</feature>
<feature type="compositionally biased region" description="Basic and acidic residues" evidence="3">
    <location>
        <begin position="1313"/>
        <end position="1331"/>
    </location>
</feature>
<feature type="compositionally biased region" description="Basic and acidic residues" evidence="3">
    <location>
        <begin position="2307"/>
        <end position="2316"/>
    </location>
</feature>
<dbReference type="GO" id="GO:0015031">
    <property type="term" value="P:protein transport"/>
    <property type="evidence" value="ECO:0007669"/>
    <property type="project" value="UniProtKB-KW"/>
</dbReference>
<feature type="region of interest" description="Disordered" evidence="3">
    <location>
        <begin position="2717"/>
        <end position="2756"/>
    </location>
</feature>
<feature type="compositionally biased region" description="Low complexity" evidence="3">
    <location>
        <begin position="2278"/>
        <end position="2292"/>
    </location>
</feature>
<feature type="region of interest" description="Disordered" evidence="3">
    <location>
        <begin position="1106"/>
        <end position="1134"/>
    </location>
</feature>
<dbReference type="PANTHER" id="PTHR40903">
    <property type="entry name" value="GLYCINE-RICH CELL WALL STRUCTURAL PROTEIN 1-LIKE"/>
    <property type="match status" value="1"/>
</dbReference>
<evidence type="ECO:0000259" key="6">
    <source>
        <dbReference type="Pfam" id="PF16213"/>
    </source>
</evidence>
<feature type="compositionally biased region" description="Basic and acidic residues" evidence="3">
    <location>
        <begin position="1903"/>
        <end position="1916"/>
    </location>
</feature>
<feature type="compositionally biased region" description="Low complexity" evidence="3">
    <location>
        <begin position="1815"/>
        <end position="1824"/>
    </location>
</feature>
<feature type="domain" description="Mon2/Sec7/BIG1-like HUS" evidence="4">
    <location>
        <begin position="410"/>
        <end position="531"/>
    </location>
</feature>
<gene>
    <name evidence="7" type="ORF">Cvel_3038</name>
</gene>
<evidence type="ECO:0000259" key="4">
    <source>
        <dbReference type="Pfam" id="PF12783"/>
    </source>
</evidence>
<feature type="compositionally biased region" description="Basic and acidic residues" evidence="3">
    <location>
        <begin position="1839"/>
        <end position="1849"/>
    </location>
</feature>
<feature type="region of interest" description="Disordered" evidence="3">
    <location>
        <begin position="2602"/>
        <end position="2646"/>
    </location>
</feature>
<keyword evidence="1" id="KW-0813">Transport</keyword>
<dbReference type="Pfam" id="PF16206">
    <property type="entry name" value="Mon2_C"/>
    <property type="match status" value="2"/>
</dbReference>